<evidence type="ECO:0000313" key="1">
    <source>
        <dbReference type="EMBL" id="OHA66954.1"/>
    </source>
</evidence>
<proteinExistence type="predicted"/>
<dbReference type="AlphaFoldDB" id="A0A1G2R241"/>
<dbReference type="EMBL" id="MHTX01000048">
    <property type="protein sequence ID" value="OHA66954.1"/>
    <property type="molecule type" value="Genomic_DNA"/>
</dbReference>
<evidence type="ECO:0000313" key="2">
    <source>
        <dbReference type="Proteomes" id="UP000179258"/>
    </source>
</evidence>
<dbReference type="Proteomes" id="UP000179258">
    <property type="component" value="Unassembled WGS sequence"/>
</dbReference>
<protein>
    <submittedName>
        <fullName evidence="1">Uncharacterized protein</fullName>
    </submittedName>
</protein>
<comment type="caution">
    <text evidence="1">The sequence shown here is derived from an EMBL/GenBank/DDBJ whole genome shotgun (WGS) entry which is preliminary data.</text>
</comment>
<gene>
    <name evidence="1" type="ORF">A3D59_01875</name>
</gene>
<name>A0A1G2R241_9BACT</name>
<organism evidence="1 2">
    <name type="scientific">Candidatus Wildermuthbacteria bacterium RIFCSPHIGHO2_02_FULL_47_17</name>
    <dbReference type="NCBI Taxonomy" id="1802452"/>
    <lineage>
        <taxon>Bacteria</taxon>
        <taxon>Candidatus Wildermuthiibacteriota</taxon>
    </lineage>
</organism>
<reference evidence="1 2" key="1">
    <citation type="journal article" date="2016" name="Nat. Commun.">
        <title>Thousands of microbial genomes shed light on interconnected biogeochemical processes in an aquifer system.</title>
        <authorList>
            <person name="Anantharaman K."/>
            <person name="Brown C.T."/>
            <person name="Hug L.A."/>
            <person name="Sharon I."/>
            <person name="Castelle C.J."/>
            <person name="Probst A.J."/>
            <person name="Thomas B.C."/>
            <person name="Singh A."/>
            <person name="Wilkins M.J."/>
            <person name="Karaoz U."/>
            <person name="Brodie E.L."/>
            <person name="Williams K.H."/>
            <person name="Hubbard S.S."/>
            <person name="Banfield J.F."/>
        </authorList>
    </citation>
    <scope>NUCLEOTIDE SEQUENCE [LARGE SCALE GENOMIC DNA]</scope>
</reference>
<accession>A0A1G2R241</accession>
<sequence>MMRHRITVRVTRKGLEEGMQKGEISNRLVHDLNLDVYDAIEGEFVLTDRPDILVTFMYGGRYTLPRYCVEVVSHYETITKPRSTRQGLP</sequence>